<dbReference type="Pfam" id="PF01243">
    <property type="entry name" value="PNPOx_N"/>
    <property type="match status" value="1"/>
</dbReference>
<dbReference type="Gene3D" id="2.30.110.10">
    <property type="entry name" value="Electron Transport, Fmn-binding Protein, Chain A"/>
    <property type="match status" value="1"/>
</dbReference>
<keyword evidence="3" id="KW-1185">Reference proteome</keyword>
<evidence type="ECO:0000313" key="3">
    <source>
        <dbReference type="Proteomes" id="UP000244309"/>
    </source>
</evidence>
<dbReference type="SUPFAM" id="SSF50475">
    <property type="entry name" value="FMN-binding split barrel"/>
    <property type="match status" value="1"/>
</dbReference>
<dbReference type="OrthoDB" id="5300823at2759"/>
<comment type="caution">
    <text evidence="2">The sequence shown here is derived from an EMBL/GenBank/DDBJ whole genome shotgun (WGS) entry which is preliminary data.</text>
</comment>
<name>A0A2V1AUW5_9ASCO</name>
<dbReference type="STRING" id="45357.A0A2V1AUW5"/>
<dbReference type="AlphaFoldDB" id="A0A2V1AUW5"/>
<dbReference type="GeneID" id="37009932"/>
<accession>A0A2V1AUW5</accession>
<dbReference type="Proteomes" id="UP000244309">
    <property type="component" value="Unassembled WGS sequence"/>
</dbReference>
<dbReference type="GO" id="GO:0005737">
    <property type="term" value="C:cytoplasm"/>
    <property type="evidence" value="ECO:0007669"/>
    <property type="project" value="TreeGrafter"/>
</dbReference>
<evidence type="ECO:0000259" key="1">
    <source>
        <dbReference type="Pfam" id="PF01243"/>
    </source>
</evidence>
<gene>
    <name evidence="2" type="ORF">CXQ85_004602</name>
</gene>
<evidence type="ECO:0000313" key="2">
    <source>
        <dbReference type="EMBL" id="PVH21937.1"/>
    </source>
</evidence>
<dbReference type="GO" id="GO:0005634">
    <property type="term" value="C:nucleus"/>
    <property type="evidence" value="ECO:0007669"/>
    <property type="project" value="TreeGrafter"/>
</dbReference>
<dbReference type="EMBL" id="PKFO01000006">
    <property type="protein sequence ID" value="PVH21937.1"/>
    <property type="molecule type" value="Genomic_DNA"/>
</dbReference>
<proteinExistence type="predicted"/>
<dbReference type="VEuPathDB" id="FungiDB:CXQ85_004602"/>
<organism evidence="2 3">
    <name type="scientific">Candidozyma haemuli</name>
    <dbReference type="NCBI Taxonomy" id="45357"/>
    <lineage>
        <taxon>Eukaryota</taxon>
        <taxon>Fungi</taxon>
        <taxon>Dikarya</taxon>
        <taxon>Ascomycota</taxon>
        <taxon>Saccharomycotina</taxon>
        <taxon>Pichiomycetes</taxon>
        <taxon>Metschnikowiaceae</taxon>
        <taxon>Candidozyma</taxon>
    </lineage>
</organism>
<sequence length="183" mass="20830">MSSTEQEQGLQLPEHVTKLLKSKRYVHLATSKDNVPHASLMNYTYYSKNDKPYIIISTPRETTKYRNIEANGNVSLLIHDWVAGDEEVAPTGRRNSLYELLANMNKAEIRSVSVMLNGRARIIDPKTEENDYKFYKSLHLNNGLVDEAQAETFISNECNSVVLITVDSCQITNTNNEVQTYEL</sequence>
<dbReference type="RefSeq" id="XP_025342877.1">
    <property type="nucleotide sequence ID" value="XM_025488215.1"/>
</dbReference>
<dbReference type="InterPro" id="IPR052841">
    <property type="entry name" value="PMP_oxidase-like"/>
</dbReference>
<feature type="domain" description="Pyridoxamine 5'-phosphate oxidase N-terminal" evidence="1">
    <location>
        <begin position="12"/>
        <end position="132"/>
    </location>
</feature>
<dbReference type="InterPro" id="IPR012349">
    <property type="entry name" value="Split_barrel_FMN-bd"/>
</dbReference>
<dbReference type="PANTHER" id="PTHR28040:SF1">
    <property type="entry name" value="PYRIDOXAMINE 5'-PHOSPHATE OXIDASE YLR456W HOMOLOG-RELATED"/>
    <property type="match status" value="1"/>
</dbReference>
<reference evidence="2 3" key="1">
    <citation type="submission" date="2017-12" db="EMBL/GenBank/DDBJ databases">
        <title>Genome Sequence of a Multidrug-Resistant Candida haemulonii Isolate from a Patient with Chronic Leg Ulcers in Israel.</title>
        <authorList>
            <person name="Chow N.A."/>
            <person name="Gade L."/>
            <person name="Batra D."/>
            <person name="Rowe L.A."/>
            <person name="Ben-Ami R."/>
            <person name="Loparev V.N."/>
            <person name="Litvintseva A.P."/>
        </authorList>
    </citation>
    <scope>NUCLEOTIDE SEQUENCE [LARGE SCALE GENOMIC DNA]</scope>
    <source>
        <strain evidence="2 3">B11899</strain>
    </source>
</reference>
<dbReference type="InterPro" id="IPR011576">
    <property type="entry name" value="Pyridox_Oxase_N"/>
</dbReference>
<dbReference type="PANTHER" id="PTHR28040">
    <property type="entry name" value="PYRIDOXAMINE 5'-PHOSPHATE OXIDASE YLR456W HOMOLOG-RELATED"/>
    <property type="match status" value="1"/>
</dbReference>
<protein>
    <recommendedName>
        <fullName evidence="1">Pyridoxamine 5'-phosphate oxidase N-terminal domain-containing protein</fullName>
    </recommendedName>
</protein>